<feature type="domain" description="RING-type" evidence="7">
    <location>
        <begin position="112"/>
        <end position="308"/>
    </location>
</feature>
<dbReference type="GeneID" id="63828289"/>
<evidence type="ECO:0000259" key="7">
    <source>
        <dbReference type="PROSITE" id="PS51873"/>
    </source>
</evidence>
<reference evidence="8 9" key="1">
    <citation type="journal article" date="2016" name="Mol. Biol. Evol.">
        <title>Comparative Genomics of Early-Diverging Mushroom-Forming Fungi Provides Insights into the Origins of Lignocellulose Decay Capabilities.</title>
        <authorList>
            <person name="Nagy L.G."/>
            <person name="Riley R."/>
            <person name="Tritt A."/>
            <person name="Adam C."/>
            <person name="Daum C."/>
            <person name="Floudas D."/>
            <person name="Sun H."/>
            <person name="Yadav J.S."/>
            <person name="Pangilinan J."/>
            <person name="Larsson K.H."/>
            <person name="Matsuura K."/>
            <person name="Barry K."/>
            <person name="Labutti K."/>
            <person name="Kuo R."/>
            <person name="Ohm R.A."/>
            <person name="Bhattacharya S.S."/>
            <person name="Shirouzu T."/>
            <person name="Yoshinaga Y."/>
            <person name="Martin F.M."/>
            <person name="Grigoriev I.V."/>
            <person name="Hibbett D.S."/>
        </authorList>
    </citation>
    <scope>NUCLEOTIDE SEQUENCE [LARGE SCALE GENOMIC DNA]</scope>
    <source>
        <strain evidence="8 9">93-53</strain>
    </source>
</reference>
<dbReference type="SUPFAM" id="SSF57850">
    <property type="entry name" value="RING/U-box"/>
    <property type="match status" value="1"/>
</dbReference>
<protein>
    <recommendedName>
        <fullName evidence="7">RING-type domain-containing protein</fullName>
    </recommendedName>
</protein>
<sequence>MIEEGEDPTAPDDDLTTILAMIAELCLDDIDNIESAHKGKGKASTTPTDEEIALQLLAEDARSLLAVSKDAAFARSVDKALEADHALIEELVRMEATARHDREHAFALHRGRLLTERQAATEFTRRRQHPRDQIEDVEIRAPCGHYWGADCLVELFRAATTDESLFPPRCCQQPFIVSEVEPHLGPELSALFNKKAIEFNTADRVYCHQPTCSSFIGAATSVASIHGCTCWEQACGRCKEVAHPASFCSVDDTPILALAEKEGWKRCPGCRHLVELTQGCYHMTFRCRRQFCYVCTETWKTCNCPQWDEARLLTTAEDRVQRELPAGPPPAPAQYRRMVAHAAERLRVDHDCQHVWRYRPGGGQCEQCSHYLGVFLLSCRHCRLNVCVRCRRNRL</sequence>
<dbReference type="Gene3D" id="1.20.120.1750">
    <property type="match status" value="1"/>
</dbReference>
<keyword evidence="4" id="KW-0863">Zinc-finger</keyword>
<name>A0A165E7A0_9APHY</name>
<evidence type="ECO:0000313" key="8">
    <source>
        <dbReference type="EMBL" id="KZT06377.1"/>
    </source>
</evidence>
<dbReference type="GO" id="GO:0004842">
    <property type="term" value="F:ubiquitin-protein transferase activity"/>
    <property type="evidence" value="ECO:0007669"/>
    <property type="project" value="InterPro"/>
</dbReference>
<evidence type="ECO:0000256" key="6">
    <source>
        <dbReference type="ARBA" id="ARBA00022833"/>
    </source>
</evidence>
<dbReference type="InterPro" id="IPR044066">
    <property type="entry name" value="TRIAD_supradom"/>
</dbReference>
<keyword evidence="3" id="KW-0677">Repeat</keyword>
<evidence type="ECO:0000256" key="5">
    <source>
        <dbReference type="ARBA" id="ARBA00022786"/>
    </source>
</evidence>
<gene>
    <name evidence="8" type="ORF">LAESUDRAFT_743524</name>
</gene>
<keyword evidence="1" id="KW-0808">Transferase</keyword>
<organism evidence="8 9">
    <name type="scientific">Laetiporus sulphureus 93-53</name>
    <dbReference type="NCBI Taxonomy" id="1314785"/>
    <lineage>
        <taxon>Eukaryota</taxon>
        <taxon>Fungi</taxon>
        <taxon>Dikarya</taxon>
        <taxon>Basidiomycota</taxon>
        <taxon>Agaricomycotina</taxon>
        <taxon>Agaricomycetes</taxon>
        <taxon>Polyporales</taxon>
        <taxon>Laetiporus</taxon>
    </lineage>
</organism>
<keyword evidence="2" id="KW-0479">Metal-binding</keyword>
<keyword evidence="5" id="KW-0833">Ubl conjugation pathway</keyword>
<dbReference type="InParanoid" id="A0A165E7A0"/>
<keyword evidence="6" id="KW-0862">Zinc</keyword>
<dbReference type="STRING" id="1314785.A0A165E7A0"/>
<evidence type="ECO:0000256" key="2">
    <source>
        <dbReference type="ARBA" id="ARBA00022723"/>
    </source>
</evidence>
<proteinExistence type="predicted"/>
<dbReference type="AlphaFoldDB" id="A0A165E7A0"/>
<dbReference type="GO" id="GO:0008270">
    <property type="term" value="F:zinc ion binding"/>
    <property type="evidence" value="ECO:0007669"/>
    <property type="project" value="UniProtKB-KW"/>
</dbReference>
<evidence type="ECO:0000313" key="9">
    <source>
        <dbReference type="Proteomes" id="UP000076871"/>
    </source>
</evidence>
<dbReference type="InterPro" id="IPR031127">
    <property type="entry name" value="E3_UB_ligase_RBR"/>
</dbReference>
<dbReference type="RefSeq" id="XP_040764117.1">
    <property type="nucleotide sequence ID" value="XM_040911261.1"/>
</dbReference>
<dbReference type="PROSITE" id="PS51873">
    <property type="entry name" value="TRIAD"/>
    <property type="match status" value="1"/>
</dbReference>
<dbReference type="PANTHER" id="PTHR11685">
    <property type="entry name" value="RBR FAMILY RING FINGER AND IBR DOMAIN-CONTAINING"/>
    <property type="match status" value="1"/>
</dbReference>
<dbReference type="CDD" id="cd22584">
    <property type="entry name" value="Rcat_RBR_unk"/>
    <property type="match status" value="1"/>
</dbReference>
<dbReference type="EMBL" id="KV427625">
    <property type="protein sequence ID" value="KZT06377.1"/>
    <property type="molecule type" value="Genomic_DNA"/>
</dbReference>
<dbReference type="GO" id="GO:0016567">
    <property type="term" value="P:protein ubiquitination"/>
    <property type="evidence" value="ECO:0007669"/>
    <property type="project" value="InterPro"/>
</dbReference>
<dbReference type="OrthoDB" id="9977870at2759"/>
<evidence type="ECO:0000256" key="4">
    <source>
        <dbReference type="ARBA" id="ARBA00022771"/>
    </source>
</evidence>
<keyword evidence="9" id="KW-1185">Reference proteome</keyword>
<evidence type="ECO:0000256" key="1">
    <source>
        <dbReference type="ARBA" id="ARBA00022679"/>
    </source>
</evidence>
<evidence type="ECO:0000256" key="3">
    <source>
        <dbReference type="ARBA" id="ARBA00022737"/>
    </source>
</evidence>
<dbReference type="Proteomes" id="UP000076871">
    <property type="component" value="Unassembled WGS sequence"/>
</dbReference>
<accession>A0A165E7A0</accession>